<protein>
    <submittedName>
        <fullName evidence="1">Uncharacterized protein</fullName>
    </submittedName>
</protein>
<name>A0AA87B8J9_9FABA</name>
<dbReference type="AlphaFoldDB" id="A0AA87B8J9"/>
<evidence type="ECO:0000313" key="2">
    <source>
        <dbReference type="Proteomes" id="UP001189624"/>
    </source>
</evidence>
<evidence type="ECO:0000313" key="1">
    <source>
        <dbReference type="EMBL" id="CAJ1978766.1"/>
    </source>
</evidence>
<reference evidence="1" key="1">
    <citation type="submission" date="2023-10" db="EMBL/GenBank/DDBJ databases">
        <authorList>
            <person name="Domelevo Entfellner J.-B."/>
        </authorList>
    </citation>
    <scope>NUCLEOTIDE SEQUENCE</scope>
</reference>
<organism evidence="1 2">
    <name type="scientific">Sphenostylis stenocarpa</name>
    <dbReference type="NCBI Taxonomy" id="92480"/>
    <lineage>
        <taxon>Eukaryota</taxon>
        <taxon>Viridiplantae</taxon>
        <taxon>Streptophyta</taxon>
        <taxon>Embryophyta</taxon>
        <taxon>Tracheophyta</taxon>
        <taxon>Spermatophyta</taxon>
        <taxon>Magnoliopsida</taxon>
        <taxon>eudicotyledons</taxon>
        <taxon>Gunneridae</taxon>
        <taxon>Pentapetalae</taxon>
        <taxon>rosids</taxon>
        <taxon>fabids</taxon>
        <taxon>Fabales</taxon>
        <taxon>Fabaceae</taxon>
        <taxon>Papilionoideae</taxon>
        <taxon>50 kb inversion clade</taxon>
        <taxon>NPAAA clade</taxon>
        <taxon>indigoferoid/millettioid clade</taxon>
        <taxon>Phaseoleae</taxon>
        <taxon>Sphenostylis</taxon>
    </lineage>
</organism>
<dbReference type="EMBL" id="OY731408">
    <property type="protein sequence ID" value="CAJ1978766.1"/>
    <property type="molecule type" value="Genomic_DNA"/>
</dbReference>
<feature type="non-terminal residue" evidence="1">
    <location>
        <position position="1"/>
    </location>
</feature>
<keyword evidence="2" id="KW-1185">Reference proteome</keyword>
<sequence length="57" mass="6540">LLAAKKNRNNKNLLAMETTEARKACLLRRPQQLPHTLAAEMMAGQQKEERTVLPRKK</sequence>
<gene>
    <name evidence="1" type="ORF">AYBTSS11_LOCUS30967</name>
</gene>
<dbReference type="Proteomes" id="UP001189624">
    <property type="component" value="Chromosome 11"/>
</dbReference>
<accession>A0AA87B8J9</accession>
<proteinExistence type="predicted"/>